<dbReference type="PANTHER" id="PTHR24276:SF91">
    <property type="entry name" value="AT26814P-RELATED"/>
    <property type="match status" value="1"/>
</dbReference>
<keyword evidence="1" id="KW-0645">Protease</keyword>
<proteinExistence type="predicted"/>
<evidence type="ECO:0000256" key="1">
    <source>
        <dbReference type="ARBA" id="ARBA00022670"/>
    </source>
</evidence>
<feature type="domain" description="Peptidase S1" evidence="5">
    <location>
        <begin position="138"/>
        <end position="234"/>
    </location>
</feature>
<evidence type="ECO:0000313" key="7">
    <source>
        <dbReference type="Proteomes" id="UP000820818"/>
    </source>
</evidence>
<organism evidence="6 7">
    <name type="scientific">Daphnia sinensis</name>
    <dbReference type="NCBI Taxonomy" id="1820382"/>
    <lineage>
        <taxon>Eukaryota</taxon>
        <taxon>Metazoa</taxon>
        <taxon>Ecdysozoa</taxon>
        <taxon>Arthropoda</taxon>
        <taxon>Crustacea</taxon>
        <taxon>Branchiopoda</taxon>
        <taxon>Diplostraca</taxon>
        <taxon>Cladocera</taxon>
        <taxon>Anomopoda</taxon>
        <taxon>Daphniidae</taxon>
        <taxon>Daphnia</taxon>
        <taxon>Daphnia similis group</taxon>
    </lineage>
</organism>
<keyword evidence="4" id="KW-1015">Disulfide bond</keyword>
<dbReference type="SUPFAM" id="SSF50494">
    <property type="entry name" value="Trypsin-like serine proteases"/>
    <property type="match status" value="1"/>
</dbReference>
<dbReference type="GO" id="GO:0004252">
    <property type="term" value="F:serine-type endopeptidase activity"/>
    <property type="evidence" value="ECO:0007669"/>
    <property type="project" value="InterPro"/>
</dbReference>
<dbReference type="InterPro" id="IPR043504">
    <property type="entry name" value="Peptidase_S1_PA_chymotrypsin"/>
</dbReference>
<evidence type="ECO:0000313" key="6">
    <source>
        <dbReference type="EMBL" id="KAI9559275.1"/>
    </source>
</evidence>
<evidence type="ECO:0000256" key="4">
    <source>
        <dbReference type="ARBA" id="ARBA00023157"/>
    </source>
</evidence>
<dbReference type="GO" id="GO:0006508">
    <property type="term" value="P:proteolysis"/>
    <property type="evidence" value="ECO:0007669"/>
    <property type="project" value="UniProtKB-KW"/>
</dbReference>
<evidence type="ECO:0000256" key="2">
    <source>
        <dbReference type="ARBA" id="ARBA00022801"/>
    </source>
</evidence>
<dbReference type="AlphaFoldDB" id="A0AAD5PXT6"/>
<dbReference type="EMBL" id="WJBH02000005">
    <property type="protein sequence ID" value="KAI9559275.1"/>
    <property type="molecule type" value="Genomic_DNA"/>
</dbReference>
<dbReference type="PROSITE" id="PS50240">
    <property type="entry name" value="TRYPSIN_DOM"/>
    <property type="match status" value="1"/>
</dbReference>
<sequence length="234" mass="26027">MTNEKSFGFVGKRGQWPLREVIKCVALAIIDDHHSSNKHLFVVKDHDLRNHKFGFLNVFGFETSQQLTGFKLTDAWVACHVLRDRWLPKLRIKTQLGIAIARIQIKRRRSNTSVNCGSPTLPSGIFEIPGNEVPTVSIIGGTVAIAGEFPYMAHLVNGGACGGTLISETIVVTAAHCTPSNSSADLSNFYVYLNTLTFYGEEEGSIVRKVKSFHRHENYTGVSVYFHVIHVDVR</sequence>
<gene>
    <name evidence="6" type="ORF">GHT06_016064</name>
</gene>
<protein>
    <recommendedName>
        <fullName evidence="5">Peptidase S1 domain-containing protein</fullName>
    </recommendedName>
</protein>
<reference evidence="6 7" key="1">
    <citation type="submission" date="2022-05" db="EMBL/GenBank/DDBJ databases">
        <title>A multi-omics perspective on studying reproductive biology in Daphnia sinensis.</title>
        <authorList>
            <person name="Jia J."/>
        </authorList>
    </citation>
    <scope>NUCLEOTIDE SEQUENCE [LARGE SCALE GENOMIC DNA]</scope>
    <source>
        <strain evidence="6 7">WSL</strain>
    </source>
</reference>
<accession>A0AAD5PXT6</accession>
<dbReference type="PROSITE" id="PS00134">
    <property type="entry name" value="TRYPSIN_HIS"/>
    <property type="match status" value="1"/>
</dbReference>
<dbReference type="InterPro" id="IPR009003">
    <property type="entry name" value="Peptidase_S1_PA"/>
</dbReference>
<dbReference type="Proteomes" id="UP000820818">
    <property type="component" value="Linkage Group LG5"/>
</dbReference>
<evidence type="ECO:0000259" key="5">
    <source>
        <dbReference type="PROSITE" id="PS50240"/>
    </source>
</evidence>
<keyword evidence="3" id="KW-0720">Serine protease</keyword>
<dbReference type="InterPro" id="IPR001254">
    <property type="entry name" value="Trypsin_dom"/>
</dbReference>
<dbReference type="Gene3D" id="2.40.10.10">
    <property type="entry name" value="Trypsin-like serine proteases"/>
    <property type="match status" value="1"/>
</dbReference>
<keyword evidence="7" id="KW-1185">Reference proteome</keyword>
<comment type="caution">
    <text evidence="6">The sequence shown here is derived from an EMBL/GenBank/DDBJ whole genome shotgun (WGS) entry which is preliminary data.</text>
</comment>
<dbReference type="InterPro" id="IPR018114">
    <property type="entry name" value="TRYPSIN_HIS"/>
</dbReference>
<dbReference type="PANTHER" id="PTHR24276">
    <property type="entry name" value="POLYSERASE-RELATED"/>
    <property type="match status" value="1"/>
</dbReference>
<dbReference type="InterPro" id="IPR050430">
    <property type="entry name" value="Peptidase_S1"/>
</dbReference>
<name>A0AAD5PXT6_9CRUS</name>
<dbReference type="Pfam" id="PF00089">
    <property type="entry name" value="Trypsin"/>
    <property type="match status" value="1"/>
</dbReference>
<evidence type="ECO:0000256" key="3">
    <source>
        <dbReference type="ARBA" id="ARBA00022825"/>
    </source>
</evidence>
<keyword evidence="2" id="KW-0378">Hydrolase</keyword>